<gene>
    <name evidence="1" type="ORF">ULMA_16680</name>
</gene>
<dbReference type="Proteomes" id="UP000326509">
    <property type="component" value="Unassembled WGS sequence"/>
</dbReference>
<accession>A0A5J4J0J3</accession>
<proteinExistence type="predicted"/>
<comment type="caution">
    <text evidence="1">The sequence shown here is derived from an EMBL/GenBank/DDBJ whole genome shotgun (WGS) entry which is preliminary data.</text>
</comment>
<name>A0A5J4J0J3_9FLAO</name>
<organism evidence="1 2">
    <name type="scientific">Patiriisocius marinus</name>
    <dbReference type="NCBI Taxonomy" id="1397112"/>
    <lineage>
        <taxon>Bacteria</taxon>
        <taxon>Pseudomonadati</taxon>
        <taxon>Bacteroidota</taxon>
        <taxon>Flavobacteriia</taxon>
        <taxon>Flavobacteriales</taxon>
        <taxon>Flavobacteriaceae</taxon>
        <taxon>Patiriisocius</taxon>
    </lineage>
</organism>
<evidence type="ECO:0000313" key="1">
    <source>
        <dbReference type="EMBL" id="GER59560.1"/>
    </source>
</evidence>
<protein>
    <submittedName>
        <fullName evidence="1">Uncharacterized protein</fullName>
    </submittedName>
</protein>
<reference evidence="1 2" key="1">
    <citation type="submission" date="2019-08" db="EMBL/GenBank/DDBJ databases">
        <title>Draft genome sequence of Ulvibacter marinus type strain NBRC 109484.</title>
        <authorList>
            <person name="Kawano K."/>
            <person name="Ushijima N."/>
            <person name="Kihara M."/>
            <person name="Itoh H."/>
        </authorList>
    </citation>
    <scope>NUCLEOTIDE SEQUENCE [LARGE SCALE GENOMIC DNA]</scope>
    <source>
        <strain evidence="1 2">NBRC 109484</strain>
    </source>
</reference>
<keyword evidence="2" id="KW-1185">Reference proteome</keyword>
<dbReference type="RefSeq" id="WP_151673954.1">
    <property type="nucleotide sequence ID" value="NZ_BKCG01000003.1"/>
</dbReference>
<sequence>MNSFIIYLLTILSSSITLTNFDSITVDNNTRVTSAIETNVVSYSIQKLDNESFNMMIVLHVSSEMKIDLYTETEYFENLLKISFKENHLIKMDKPIVEAFRGCKGADTTEIQPITTLRVNAILHLTEIAKAEKNFEINGNALCTMDEFCTADDSSFKLIYEKDEMTITAPYRTLIYSN</sequence>
<dbReference type="AlphaFoldDB" id="A0A5J4J0J3"/>
<evidence type="ECO:0000313" key="2">
    <source>
        <dbReference type="Proteomes" id="UP000326509"/>
    </source>
</evidence>
<dbReference type="EMBL" id="BKCG01000003">
    <property type="protein sequence ID" value="GER59560.1"/>
    <property type="molecule type" value="Genomic_DNA"/>
</dbReference>